<keyword evidence="2" id="KW-1185">Reference proteome</keyword>
<dbReference type="WBParaSite" id="PTRK_0001756800.1">
    <property type="protein sequence ID" value="PTRK_0001756800.1"/>
    <property type="gene ID" value="PTRK_0001756800"/>
</dbReference>
<feature type="chain" id="PRO_5005892753" evidence="1">
    <location>
        <begin position="18"/>
        <end position="731"/>
    </location>
</feature>
<evidence type="ECO:0000313" key="3">
    <source>
        <dbReference type="WBParaSite" id="PTRK_0001756800.1"/>
    </source>
</evidence>
<proteinExistence type="predicted"/>
<reference evidence="3" key="1">
    <citation type="submission" date="2017-02" db="UniProtKB">
        <authorList>
            <consortium name="WormBaseParasite"/>
        </authorList>
    </citation>
    <scope>IDENTIFICATION</scope>
</reference>
<dbReference type="AlphaFoldDB" id="A0A0N5A6E6"/>
<keyword evidence="1" id="KW-0732">Signal</keyword>
<feature type="signal peptide" evidence="1">
    <location>
        <begin position="1"/>
        <end position="17"/>
    </location>
</feature>
<accession>A0A0N5A6E6</accession>
<dbReference type="Proteomes" id="UP000038045">
    <property type="component" value="Unplaced"/>
</dbReference>
<protein>
    <submittedName>
        <fullName evidence="3">EGF-like domain-containing protein</fullName>
    </submittedName>
</protein>
<dbReference type="STRING" id="131310.A0A0N5A6E6"/>
<organism evidence="2 3">
    <name type="scientific">Parastrongyloides trichosuri</name>
    <name type="common">Possum-specific nematode worm</name>
    <dbReference type="NCBI Taxonomy" id="131310"/>
    <lineage>
        <taxon>Eukaryota</taxon>
        <taxon>Metazoa</taxon>
        <taxon>Ecdysozoa</taxon>
        <taxon>Nematoda</taxon>
        <taxon>Chromadorea</taxon>
        <taxon>Rhabditida</taxon>
        <taxon>Tylenchina</taxon>
        <taxon>Panagrolaimomorpha</taxon>
        <taxon>Strongyloidoidea</taxon>
        <taxon>Strongyloididae</taxon>
        <taxon>Parastrongyloides</taxon>
    </lineage>
</organism>
<name>A0A0N5A6E6_PARTI</name>
<sequence length="731" mass="83973">MLVFGLLLSFTFSMAYAQLMAYDDMFYVKYNLLQKVKPLFWGYHEEMKDSAYSTNPNDLTVKGYSLRKIKFSIALPKLYLYMNGNFYKCYQKILIEKCNLVPLYTFFDKSNNNTYIVQNKMARNLVRKDQRSENLFIGYASRTMGLCGADSNLTLVEQNKKNPELYNHKFVPNYLYGFKFGSGKGEDGDLQAKMFINYRIGNQTVEYKPIDPTKICPGDTINDVDPVADNNISINPSEFDSYVDASCPSWYSTVTFILSENTTEVEWELIRSKVDDVYVNCTTQNIDVMFFAKNALIGECFGENDCNNLLYNFSLNEVKPNISYYNFWNDLMNLYIKHYNESSGLAGYIFTNLECKNWSGTAMESLVNSSKTINSGIKKYDVIFNIIQIMNEGATRKCDFTSMLKESPESMNIMTVNYSNLNRISSALYGMCGKQYNKFELDNWPQELVCTSNENDFNNCKNWTYVFYVALSSDSNVDEIEKIKAYILNLIESCNVSGSHVYIWTAQSSNQGYPCDPTLKDNCKELVSGLCLYDMIYSNTSARQLDIESMKTARWHMNNPIAEGVALYVISNLNEEQFYGTYLEQTFLDNSWNQGYFYYTNHIVARFIDIGKIFQKRNNTESITTIENASNFYFSIIGVDDLDDLSSMSNTTIDFNSRGLTEGHTENCDDYGKTFCYVNYTFEHVNDNDYHDIDSGCALECFNPQASCNASARQGDQFNCCCKGDYCNSIY</sequence>
<evidence type="ECO:0000256" key="1">
    <source>
        <dbReference type="SAM" id="SignalP"/>
    </source>
</evidence>
<evidence type="ECO:0000313" key="2">
    <source>
        <dbReference type="Proteomes" id="UP000038045"/>
    </source>
</evidence>